<keyword evidence="2 5" id="KW-0694">RNA-binding</keyword>
<dbReference type="STRING" id="1673428.CPM_1553"/>
<dbReference type="Proteomes" id="UP000187822">
    <property type="component" value="Chromosome I"/>
</dbReference>
<keyword evidence="4 5" id="KW-0687">Ribonucleoprotein</keyword>
<evidence type="ECO:0000256" key="1">
    <source>
        <dbReference type="ARBA" id="ARBA00022730"/>
    </source>
</evidence>
<evidence type="ECO:0000313" key="7">
    <source>
        <dbReference type="EMBL" id="SIM77743.1"/>
    </source>
</evidence>
<dbReference type="NCBIfam" id="TIGR03653">
    <property type="entry name" value="uL6_arch"/>
    <property type="match status" value="1"/>
</dbReference>
<dbReference type="EMBL" id="LT671858">
    <property type="protein sequence ID" value="SIM77743.1"/>
    <property type="molecule type" value="Genomic_DNA"/>
</dbReference>
<dbReference type="PANTHER" id="PTHR11655:SF16">
    <property type="entry name" value="60S RIBOSOMAL PROTEIN L9"/>
    <property type="match status" value="1"/>
</dbReference>
<reference evidence="7 10" key="1">
    <citation type="submission" date="2016-04" db="EMBL/GenBank/DDBJ databases">
        <authorList>
            <person name="Evans L.H."/>
            <person name="Alamgir A."/>
            <person name="Owens N."/>
            <person name="Weber N.D."/>
            <person name="Virtaneva K."/>
            <person name="Barbian K."/>
            <person name="Babar A."/>
            <person name="Rosenke K."/>
        </authorList>
    </citation>
    <scope>NUCLEOTIDE SEQUENCE [LARGE SCALE GENOMIC DNA]</scope>
    <source>
        <strain evidence="7">S5</strain>
        <strain evidence="10">S5(T) (JCM 30642 \VKM B-2941)</strain>
    </source>
</reference>
<reference evidence="9" key="2">
    <citation type="submission" date="2016-06" db="EMBL/GenBank/DDBJ databases">
        <authorList>
            <person name="Toshchakov V.S."/>
        </authorList>
    </citation>
    <scope>NUCLEOTIDE SEQUENCE [LARGE SCALE GENOMIC DNA]</scope>
    <source>
        <strain>PM4 (JCM 30641</strain>
        <strain evidence="9">\VKM B-2940)</strain>
    </source>
</reference>
<feature type="domain" description="Large ribosomal subunit protein uL6 alpha-beta" evidence="6">
    <location>
        <begin position="12"/>
        <end position="84"/>
    </location>
</feature>
<evidence type="ECO:0000256" key="4">
    <source>
        <dbReference type="ARBA" id="ARBA00023274"/>
    </source>
</evidence>
<dbReference type="InterPro" id="IPR019907">
    <property type="entry name" value="Ribosomal_uL6_arc"/>
</dbReference>
<dbReference type="GO" id="GO:0003735">
    <property type="term" value="F:structural constituent of ribosome"/>
    <property type="evidence" value="ECO:0007669"/>
    <property type="project" value="UniProtKB-UniRule"/>
</dbReference>
<dbReference type="EMBL" id="LT719092">
    <property type="protein sequence ID" value="SJK85342.1"/>
    <property type="molecule type" value="Genomic_DNA"/>
</dbReference>
<dbReference type="HAMAP" id="MF_01365_A">
    <property type="entry name" value="Ribosomal_uL6_A"/>
    <property type="match status" value="1"/>
</dbReference>
<dbReference type="Proteomes" id="UP000195607">
    <property type="component" value="Chromosome I"/>
</dbReference>
<evidence type="ECO:0000313" key="8">
    <source>
        <dbReference type="EMBL" id="SJK85342.1"/>
    </source>
</evidence>
<dbReference type="GO" id="GO:0002181">
    <property type="term" value="P:cytoplasmic translation"/>
    <property type="evidence" value="ECO:0007669"/>
    <property type="project" value="TreeGrafter"/>
</dbReference>
<comment type="function">
    <text evidence="5">This protein binds to the 23S rRNA, and is important in its secondary structure. It is located near the subunit interface in the base of the L7/L12 stalk, and near the tRNA binding site of the peptidyltransferase center.</text>
</comment>
<dbReference type="SUPFAM" id="SSF56053">
    <property type="entry name" value="Ribosomal protein L6"/>
    <property type="match status" value="2"/>
</dbReference>
<evidence type="ECO:0000313" key="10">
    <source>
        <dbReference type="Proteomes" id="UP000195607"/>
    </source>
</evidence>
<dbReference type="GeneID" id="41588804"/>
<evidence type="ECO:0000256" key="3">
    <source>
        <dbReference type="ARBA" id="ARBA00022980"/>
    </source>
</evidence>
<accession>A0A1N5VXC9</accession>
<dbReference type="PIRSF" id="PIRSF002162">
    <property type="entry name" value="Ribosomal_L6"/>
    <property type="match status" value="1"/>
</dbReference>
<evidence type="ECO:0000256" key="5">
    <source>
        <dbReference type="HAMAP-Rule" id="MF_01365"/>
    </source>
</evidence>
<dbReference type="InterPro" id="IPR000702">
    <property type="entry name" value="Ribosomal_uL6-like"/>
</dbReference>
<keyword evidence="9" id="KW-1185">Reference proteome</keyword>
<proteinExistence type="inferred from homology"/>
<dbReference type="InterPro" id="IPR036789">
    <property type="entry name" value="Ribosomal_uL6-like_a/b-dom_sf"/>
</dbReference>
<dbReference type="AlphaFoldDB" id="A0A1N5VXC9"/>
<dbReference type="PANTHER" id="PTHR11655">
    <property type="entry name" value="60S/50S RIBOSOMAL PROTEIN L6/L9"/>
    <property type="match status" value="1"/>
</dbReference>
<keyword evidence="3 5" id="KW-0689">Ribosomal protein</keyword>
<dbReference type="OrthoDB" id="7144at2157"/>
<feature type="domain" description="Large ribosomal subunit protein uL6 alpha-beta" evidence="6">
    <location>
        <begin position="96"/>
        <end position="170"/>
    </location>
</feature>
<gene>
    <name evidence="5" type="primary">rpl6</name>
    <name evidence="8" type="ORF">CPM_1553</name>
    <name evidence="7" type="ORF">CSP5_1563</name>
</gene>
<name>A0A1N5VXC9_9ARCH</name>
<keyword evidence="1 5" id="KW-0699">rRNA-binding</keyword>
<dbReference type="GO" id="GO:0022625">
    <property type="term" value="C:cytosolic large ribosomal subunit"/>
    <property type="evidence" value="ECO:0007669"/>
    <property type="project" value="UniProtKB-UniRule"/>
</dbReference>
<protein>
    <recommendedName>
        <fullName evidence="5">Large ribosomal subunit protein uL6</fullName>
    </recommendedName>
</protein>
<comment type="subunit">
    <text evidence="5">Part of the 50S ribosomal subunit.</text>
</comment>
<dbReference type="Pfam" id="PF00347">
    <property type="entry name" value="Ribosomal_L6"/>
    <property type="match status" value="2"/>
</dbReference>
<evidence type="ECO:0000256" key="2">
    <source>
        <dbReference type="ARBA" id="ARBA00022884"/>
    </source>
</evidence>
<evidence type="ECO:0000313" key="9">
    <source>
        <dbReference type="Proteomes" id="UP000187822"/>
    </source>
</evidence>
<dbReference type="Gene3D" id="3.90.930.12">
    <property type="entry name" value="Ribosomal protein L6, alpha-beta domain"/>
    <property type="match status" value="2"/>
</dbReference>
<evidence type="ECO:0000259" key="6">
    <source>
        <dbReference type="Pfam" id="PF00347"/>
    </source>
</evidence>
<dbReference type="RefSeq" id="WP_021790149.1">
    <property type="nucleotide sequence ID" value="NZ_LT671858.1"/>
</dbReference>
<comment type="similarity">
    <text evidence="5">Belongs to the universal ribosomal protein uL6 family.</text>
</comment>
<dbReference type="FunFam" id="3.90.930.12:FF:000008">
    <property type="entry name" value="50S ribosomal protein L6"/>
    <property type="match status" value="1"/>
</dbReference>
<dbReference type="KEGG" id="cdiv:CPM_1553"/>
<dbReference type="NCBIfam" id="NF004037">
    <property type="entry name" value="PRK05518.1"/>
    <property type="match status" value="1"/>
</dbReference>
<dbReference type="GO" id="GO:0019843">
    <property type="term" value="F:rRNA binding"/>
    <property type="evidence" value="ECO:0007669"/>
    <property type="project" value="UniProtKB-UniRule"/>
</dbReference>
<organism evidence="7 10">
    <name type="scientific">Cuniculiplasma divulgatum</name>
    <dbReference type="NCBI Taxonomy" id="1673428"/>
    <lineage>
        <taxon>Archaea</taxon>
        <taxon>Methanobacteriati</taxon>
        <taxon>Thermoplasmatota</taxon>
        <taxon>Thermoplasmata</taxon>
        <taxon>Thermoplasmatales</taxon>
        <taxon>Cuniculiplasmataceae</taxon>
        <taxon>Cuniculiplasma</taxon>
    </lineage>
</organism>
<sequence>MINWKESEKLKIPSGIKTEMKDGVLEVSGKLGKVTRNFADNYVRVLIKEGSVIIEKSKENRYTKAISGTWKSEVKNMFKGVQEGFTYTMKVDYTHFPTRVSVRGSVLLVENFLGERSPREAKIIGATKVAIKGDRITLTGIDRREIGETCSNIERSTKIRGFDLRIFQDGIFPIETEVEE</sequence>
<reference evidence="8" key="3">
    <citation type="submission" date="2016-06" db="EMBL/GenBank/DDBJ databases">
        <authorList>
            <person name="Olsen C.W."/>
            <person name="Carey S."/>
            <person name="Hinshaw L."/>
            <person name="Karasin A.I."/>
        </authorList>
    </citation>
    <scope>NUCLEOTIDE SEQUENCE [LARGE SCALE GENOMIC DNA]</scope>
    <source>
        <strain evidence="8">PM4</strain>
    </source>
</reference>
<dbReference type="InterPro" id="IPR020040">
    <property type="entry name" value="Ribosomal_uL6_a/b-dom"/>
</dbReference>